<evidence type="ECO:0000313" key="8">
    <source>
        <dbReference type="EMBL" id="KAB1215412.1"/>
    </source>
</evidence>
<comment type="caution">
    <text evidence="8">The sequence shown here is derived from an EMBL/GenBank/DDBJ whole genome shotgun (WGS) entry which is preliminary data.</text>
</comment>
<dbReference type="EMBL" id="RXIC02000022">
    <property type="protein sequence ID" value="KAB1215412.1"/>
    <property type="molecule type" value="Genomic_DNA"/>
</dbReference>
<proteinExistence type="predicted"/>
<dbReference type="GO" id="GO:0005634">
    <property type="term" value="C:nucleus"/>
    <property type="evidence" value="ECO:0007669"/>
    <property type="project" value="UniProtKB-SubCell"/>
</dbReference>
<protein>
    <submittedName>
        <fullName evidence="8">Putative WRKY transcription factor 24</fullName>
    </submittedName>
</protein>
<evidence type="ECO:0000313" key="9">
    <source>
        <dbReference type="Proteomes" id="UP000516437"/>
    </source>
</evidence>
<dbReference type="InterPro" id="IPR036576">
    <property type="entry name" value="WRKY_dom_sf"/>
</dbReference>
<feature type="region of interest" description="Disordered" evidence="6">
    <location>
        <begin position="62"/>
        <end position="106"/>
    </location>
</feature>
<feature type="compositionally biased region" description="Basic residues" evidence="6">
    <location>
        <begin position="84"/>
        <end position="98"/>
    </location>
</feature>
<gene>
    <name evidence="8" type="ORF">CJ030_MR4G025298</name>
</gene>
<keyword evidence="2" id="KW-0805">Transcription regulation</keyword>
<reference evidence="8 9" key="1">
    <citation type="journal article" date="2019" name="Plant Biotechnol. J.">
        <title>The red bayberry genome and genetic basis of sex determination.</title>
        <authorList>
            <person name="Jia H.M."/>
            <person name="Jia H.J."/>
            <person name="Cai Q.L."/>
            <person name="Wang Y."/>
            <person name="Zhao H.B."/>
            <person name="Yang W.F."/>
            <person name="Wang G.Y."/>
            <person name="Li Y.H."/>
            <person name="Zhan D.L."/>
            <person name="Shen Y.T."/>
            <person name="Niu Q.F."/>
            <person name="Chang L."/>
            <person name="Qiu J."/>
            <person name="Zhao L."/>
            <person name="Xie H.B."/>
            <person name="Fu W.Y."/>
            <person name="Jin J."/>
            <person name="Li X.W."/>
            <person name="Jiao Y."/>
            <person name="Zhou C.C."/>
            <person name="Tu T."/>
            <person name="Chai C.Y."/>
            <person name="Gao J.L."/>
            <person name="Fan L.J."/>
            <person name="van de Weg E."/>
            <person name="Wang J.Y."/>
            <person name="Gao Z.S."/>
        </authorList>
    </citation>
    <scope>NUCLEOTIDE SEQUENCE [LARGE SCALE GENOMIC DNA]</scope>
    <source>
        <tissue evidence="8">Leaves</tissue>
    </source>
</reference>
<dbReference type="GO" id="GO:0043565">
    <property type="term" value="F:sequence-specific DNA binding"/>
    <property type="evidence" value="ECO:0007669"/>
    <property type="project" value="InterPro"/>
</dbReference>
<evidence type="ECO:0000256" key="4">
    <source>
        <dbReference type="ARBA" id="ARBA00023163"/>
    </source>
</evidence>
<dbReference type="SUPFAM" id="SSF118290">
    <property type="entry name" value="WRKY DNA-binding domain"/>
    <property type="match status" value="1"/>
</dbReference>
<keyword evidence="4" id="KW-0804">Transcription</keyword>
<dbReference type="OrthoDB" id="1921377at2759"/>
<dbReference type="PANTHER" id="PTHR31221:SF230">
    <property type="entry name" value="WRKY DOMAIN-CONTAINING PROTEIN"/>
    <property type="match status" value="1"/>
</dbReference>
<evidence type="ECO:0000256" key="1">
    <source>
        <dbReference type="ARBA" id="ARBA00004123"/>
    </source>
</evidence>
<feature type="domain" description="WRKY" evidence="7">
    <location>
        <begin position="108"/>
        <end position="135"/>
    </location>
</feature>
<keyword evidence="5" id="KW-0539">Nucleus</keyword>
<evidence type="ECO:0000259" key="7">
    <source>
        <dbReference type="PROSITE" id="PS50811"/>
    </source>
</evidence>
<dbReference type="Proteomes" id="UP000516437">
    <property type="component" value="Chromosome 4"/>
</dbReference>
<sequence>MDEFPQTVASVNSINLVLTDSLPSTSLHPPLLQTRQPRAETEMASDIDLVSLLFGPLKFGSQNTSSVSGSLNTADQNGGSHENGRKHKRKASRSKKAIPPRIAFHTRSPDDILDDGYRWRKYGQKAVKNSIHPRC</sequence>
<evidence type="ECO:0000256" key="6">
    <source>
        <dbReference type="SAM" id="MobiDB-lite"/>
    </source>
</evidence>
<dbReference type="Pfam" id="PF03106">
    <property type="entry name" value="WRKY"/>
    <property type="match status" value="1"/>
</dbReference>
<dbReference type="PROSITE" id="PS50811">
    <property type="entry name" value="WRKY"/>
    <property type="match status" value="1"/>
</dbReference>
<comment type="subcellular location">
    <subcellularLocation>
        <location evidence="1">Nucleus</location>
    </subcellularLocation>
</comment>
<accession>A0A6A1VR35</accession>
<feature type="compositionally biased region" description="Polar residues" evidence="6">
    <location>
        <begin position="62"/>
        <end position="80"/>
    </location>
</feature>
<evidence type="ECO:0000256" key="2">
    <source>
        <dbReference type="ARBA" id="ARBA00023015"/>
    </source>
</evidence>
<dbReference type="PANTHER" id="PTHR31221">
    <property type="entry name" value="WRKY TRANSCRIPTION FACTOR PROTEIN 1-RELATED"/>
    <property type="match status" value="1"/>
</dbReference>
<name>A0A6A1VR35_9ROSI</name>
<dbReference type="InterPro" id="IPR044810">
    <property type="entry name" value="WRKY_plant"/>
</dbReference>
<keyword evidence="9" id="KW-1185">Reference proteome</keyword>
<dbReference type="Gene3D" id="2.20.25.80">
    <property type="entry name" value="WRKY domain"/>
    <property type="match status" value="1"/>
</dbReference>
<keyword evidence="3" id="KW-0238">DNA-binding</keyword>
<dbReference type="InterPro" id="IPR003657">
    <property type="entry name" value="WRKY_dom"/>
</dbReference>
<evidence type="ECO:0000256" key="3">
    <source>
        <dbReference type="ARBA" id="ARBA00023125"/>
    </source>
</evidence>
<organism evidence="8 9">
    <name type="scientific">Morella rubra</name>
    <name type="common">Chinese bayberry</name>
    <dbReference type="NCBI Taxonomy" id="262757"/>
    <lineage>
        <taxon>Eukaryota</taxon>
        <taxon>Viridiplantae</taxon>
        <taxon>Streptophyta</taxon>
        <taxon>Embryophyta</taxon>
        <taxon>Tracheophyta</taxon>
        <taxon>Spermatophyta</taxon>
        <taxon>Magnoliopsida</taxon>
        <taxon>eudicotyledons</taxon>
        <taxon>Gunneridae</taxon>
        <taxon>Pentapetalae</taxon>
        <taxon>rosids</taxon>
        <taxon>fabids</taxon>
        <taxon>Fagales</taxon>
        <taxon>Myricaceae</taxon>
        <taxon>Morella</taxon>
    </lineage>
</organism>
<dbReference type="GO" id="GO:0003700">
    <property type="term" value="F:DNA-binding transcription factor activity"/>
    <property type="evidence" value="ECO:0007669"/>
    <property type="project" value="InterPro"/>
</dbReference>
<dbReference type="AlphaFoldDB" id="A0A6A1VR35"/>
<evidence type="ECO:0000256" key="5">
    <source>
        <dbReference type="ARBA" id="ARBA00023242"/>
    </source>
</evidence>